<evidence type="ECO:0000256" key="1">
    <source>
        <dbReference type="SAM" id="MobiDB-lite"/>
    </source>
</evidence>
<dbReference type="AlphaFoldDB" id="A0A267GKT7"/>
<organism evidence="2 3">
    <name type="scientific">Macrostomum lignano</name>
    <dbReference type="NCBI Taxonomy" id="282301"/>
    <lineage>
        <taxon>Eukaryota</taxon>
        <taxon>Metazoa</taxon>
        <taxon>Spiralia</taxon>
        <taxon>Lophotrochozoa</taxon>
        <taxon>Platyhelminthes</taxon>
        <taxon>Rhabditophora</taxon>
        <taxon>Macrostomorpha</taxon>
        <taxon>Macrostomida</taxon>
        <taxon>Macrostomidae</taxon>
        <taxon>Macrostomum</taxon>
    </lineage>
</organism>
<dbReference type="Proteomes" id="UP000215902">
    <property type="component" value="Unassembled WGS sequence"/>
</dbReference>
<feature type="region of interest" description="Disordered" evidence="1">
    <location>
        <begin position="98"/>
        <end position="119"/>
    </location>
</feature>
<evidence type="ECO:0000313" key="2">
    <source>
        <dbReference type="EMBL" id="PAA85889.1"/>
    </source>
</evidence>
<comment type="caution">
    <text evidence="2">The sequence shown here is derived from an EMBL/GenBank/DDBJ whole genome shotgun (WGS) entry which is preliminary data.</text>
</comment>
<feature type="compositionally biased region" description="Low complexity" evidence="1">
    <location>
        <begin position="101"/>
        <end position="119"/>
    </location>
</feature>
<keyword evidence="3" id="KW-1185">Reference proteome</keyword>
<evidence type="ECO:0000313" key="3">
    <source>
        <dbReference type="Proteomes" id="UP000215902"/>
    </source>
</evidence>
<gene>
    <name evidence="2" type="ORF">BOX15_Mlig030373g1</name>
</gene>
<dbReference type="EMBL" id="NIVC01000301">
    <property type="protein sequence ID" value="PAA85889.1"/>
    <property type="molecule type" value="Genomic_DNA"/>
</dbReference>
<sequence length="186" mass="20282">MSAAAAGFAPFNPMLVESDFQHRAAVDSLKWQLGQPLPPPPLSLSDCAPLGLPRPYYCYDDYYCYGDPYYMNRLDRLHYSQGYRDGLAAFARGDRTDKATAADATPRRPASAAQSASSASGGAKKMSAAAGYPGDLMEFPSASYRRPVGPVPVSNCTSYDDLTAGWPYGCKPFYFRRADPPSVRYC</sequence>
<name>A0A267GKT7_9PLAT</name>
<reference evidence="2 3" key="1">
    <citation type="submission" date="2017-06" db="EMBL/GenBank/DDBJ databases">
        <title>A platform for efficient transgenesis in Macrostomum lignano, a flatworm model organism for stem cell research.</title>
        <authorList>
            <person name="Berezikov E."/>
        </authorList>
    </citation>
    <scope>NUCLEOTIDE SEQUENCE [LARGE SCALE GENOMIC DNA]</scope>
    <source>
        <strain evidence="2">DV1</strain>
        <tissue evidence="2">Whole organism</tissue>
    </source>
</reference>
<proteinExistence type="predicted"/>
<accession>A0A267GKT7</accession>
<protein>
    <submittedName>
        <fullName evidence="2">Uncharacterized protein</fullName>
    </submittedName>
</protein>